<evidence type="ECO:0000313" key="2">
    <source>
        <dbReference type="Proteomes" id="UP000278807"/>
    </source>
</evidence>
<name>A0A0R3TBA4_RODNA</name>
<evidence type="ECO:0000313" key="3">
    <source>
        <dbReference type="WBParaSite" id="HNAJ_0000434301-mRNA-1"/>
    </source>
</evidence>
<dbReference type="AlphaFoldDB" id="A0A0R3TBA4"/>
<accession>A0A0R3TBA4</accession>
<organism evidence="3">
    <name type="scientific">Rodentolepis nana</name>
    <name type="common">Dwarf tapeworm</name>
    <name type="synonym">Hymenolepis nana</name>
    <dbReference type="NCBI Taxonomy" id="102285"/>
    <lineage>
        <taxon>Eukaryota</taxon>
        <taxon>Metazoa</taxon>
        <taxon>Spiralia</taxon>
        <taxon>Lophotrochozoa</taxon>
        <taxon>Platyhelminthes</taxon>
        <taxon>Cestoda</taxon>
        <taxon>Eucestoda</taxon>
        <taxon>Cyclophyllidea</taxon>
        <taxon>Hymenolepididae</taxon>
        <taxon>Rodentolepis</taxon>
    </lineage>
</organism>
<sequence>MGLRMPREAYLAIENTSKIPTVFNLQLENFPAKCDESWDTLKCQDEDWRMQNIQTYGRISPYYVQLTLLEFCRRLLKNDKTAAILIEKGSSKFTLTAYEHKIIRLICCADIFGEFHDTLTVIAEPLQEYYGGPKSLVAKLSVIARVFGSPVEFLAATKSINKMLFNQCLKDPENDSEFYDLVLSSIPARELLVNLGTISALDEAKKREVKLRNNSGCTVNVDWHLYEKDSEEKCDKFLDLCAHINEPDFASIKELALTDACTDSKVQISLLLRPHEGYLISRSPGTCGRLIEKKVENRHGITLSPMHIEILPHAEASVFISINTKYANVVEEASIEAYAQGFVSIKNELRNVNFPDSLLCPQIRLNLKAKLMIFTPPN</sequence>
<gene>
    <name evidence="1" type="ORF">HNAJ_LOCUS4341</name>
</gene>
<keyword evidence="2" id="KW-1185">Reference proteome</keyword>
<evidence type="ECO:0000313" key="1">
    <source>
        <dbReference type="EMBL" id="VDO00201.1"/>
    </source>
</evidence>
<reference evidence="1 2" key="2">
    <citation type="submission" date="2018-11" db="EMBL/GenBank/DDBJ databases">
        <authorList>
            <consortium name="Pathogen Informatics"/>
        </authorList>
    </citation>
    <scope>NUCLEOTIDE SEQUENCE [LARGE SCALE GENOMIC DNA]</scope>
</reference>
<dbReference type="Proteomes" id="UP000278807">
    <property type="component" value="Unassembled WGS sequence"/>
</dbReference>
<protein>
    <submittedName>
        <fullName evidence="1 3">Uncharacterized protein</fullName>
    </submittedName>
</protein>
<dbReference type="WBParaSite" id="HNAJ_0000434301-mRNA-1">
    <property type="protein sequence ID" value="HNAJ_0000434301-mRNA-1"/>
    <property type="gene ID" value="HNAJ_0000434301"/>
</dbReference>
<dbReference type="EMBL" id="UZAE01002991">
    <property type="protein sequence ID" value="VDO00201.1"/>
    <property type="molecule type" value="Genomic_DNA"/>
</dbReference>
<reference evidence="3" key="1">
    <citation type="submission" date="2017-02" db="UniProtKB">
        <authorList>
            <consortium name="WormBaseParasite"/>
        </authorList>
    </citation>
    <scope>IDENTIFICATION</scope>
</reference>
<dbReference type="OrthoDB" id="2115465at2759"/>
<proteinExistence type="predicted"/>
<dbReference type="STRING" id="102285.A0A0R3TBA4"/>